<organism evidence="2 3">
    <name type="scientific">Paramuricea clavata</name>
    <name type="common">Red gorgonian</name>
    <name type="synonym">Violescent sea-whip</name>
    <dbReference type="NCBI Taxonomy" id="317549"/>
    <lineage>
        <taxon>Eukaryota</taxon>
        <taxon>Metazoa</taxon>
        <taxon>Cnidaria</taxon>
        <taxon>Anthozoa</taxon>
        <taxon>Octocorallia</taxon>
        <taxon>Malacalcyonacea</taxon>
        <taxon>Plexauridae</taxon>
        <taxon>Paramuricea</taxon>
    </lineage>
</organism>
<dbReference type="SUPFAM" id="SSF47473">
    <property type="entry name" value="EF-hand"/>
    <property type="match status" value="1"/>
</dbReference>
<dbReference type="InterPro" id="IPR002048">
    <property type="entry name" value="EF_hand_dom"/>
</dbReference>
<dbReference type="InterPro" id="IPR036322">
    <property type="entry name" value="WD40_repeat_dom_sf"/>
</dbReference>
<evidence type="ECO:0000313" key="3">
    <source>
        <dbReference type="Proteomes" id="UP001152795"/>
    </source>
</evidence>
<dbReference type="Gene3D" id="1.10.238.10">
    <property type="entry name" value="EF-hand"/>
    <property type="match status" value="1"/>
</dbReference>
<dbReference type="InterPro" id="IPR051242">
    <property type="entry name" value="WD-EF-hand_domain"/>
</dbReference>
<comment type="caution">
    <text evidence="2">The sequence shown here is derived from an EMBL/GenBank/DDBJ whole genome shotgun (WGS) entry which is preliminary data.</text>
</comment>
<protein>
    <submittedName>
        <fullName evidence="2">WD repeat-containing 49-like isoform X2</fullName>
    </submittedName>
</protein>
<feature type="non-terminal residue" evidence="2">
    <location>
        <position position="1"/>
    </location>
</feature>
<dbReference type="GO" id="GO:0005509">
    <property type="term" value="F:calcium ion binding"/>
    <property type="evidence" value="ECO:0007669"/>
    <property type="project" value="InterPro"/>
</dbReference>
<reference evidence="2" key="1">
    <citation type="submission" date="2020-04" db="EMBL/GenBank/DDBJ databases">
        <authorList>
            <person name="Alioto T."/>
            <person name="Alioto T."/>
            <person name="Gomez Garrido J."/>
        </authorList>
    </citation>
    <scope>NUCLEOTIDE SEQUENCE</scope>
    <source>
        <strain evidence="2">A484AB</strain>
    </source>
</reference>
<evidence type="ECO:0000256" key="1">
    <source>
        <dbReference type="ARBA" id="ARBA00022737"/>
    </source>
</evidence>
<dbReference type="EMBL" id="CACRXK020007536">
    <property type="protein sequence ID" value="CAB4012506.1"/>
    <property type="molecule type" value="Genomic_DNA"/>
</dbReference>
<dbReference type="Gene3D" id="2.130.10.10">
    <property type="entry name" value="YVTN repeat-like/Quinoprotein amine dehydrogenase"/>
    <property type="match status" value="1"/>
</dbReference>
<dbReference type="OrthoDB" id="10251381at2759"/>
<dbReference type="InterPro" id="IPR015943">
    <property type="entry name" value="WD40/YVTN_repeat-like_dom_sf"/>
</dbReference>
<dbReference type="PANTHER" id="PTHR44324">
    <property type="entry name" value="WD40 REPEAT DOMAIN 95"/>
    <property type="match status" value="1"/>
</dbReference>
<dbReference type="PANTHER" id="PTHR44324:SF1">
    <property type="entry name" value="WD REPEAT-CONTAINING PROTEIN 49"/>
    <property type="match status" value="1"/>
</dbReference>
<keyword evidence="3" id="KW-1185">Reference proteome</keyword>
<name>A0A7D9ISS9_PARCT</name>
<dbReference type="InterPro" id="IPR011992">
    <property type="entry name" value="EF-hand-dom_pair"/>
</dbReference>
<dbReference type="PROSITE" id="PS50222">
    <property type="entry name" value="EF_HAND_2"/>
    <property type="match status" value="1"/>
</dbReference>
<dbReference type="Proteomes" id="UP001152795">
    <property type="component" value="Unassembled WGS sequence"/>
</dbReference>
<sequence>MEKPLPEGKPSQIDGAKNGEKQPDGYKQNSANVTSFGKLKLLSRLTIQELRAIQRSFPIILLDTVELKRDIEQFCELLSSIVIDGNKAEFRELFDTIDTDKEGFVDWDKFCSHMQRDYQEKDDRLKTTQVPQWREMKNINSPHKESIQKITMLMNPPRYVTVSKEGVAVIWNLNMKPFRTIRVTTEPDGVKQRDLWITDFVPMQNIYKLVLAMTSKEIAIYDLSSKSEFLCQYRIRGLKSTPISLNFWSNPEQPNESILVFGDVAGCVNALIFCESTISLFDRSAQASSNQQDITLIVDIGDIAKGHYKNCRFAFHEGHTEWTRQVMYTGVLDCFISCATNYKNALVLGWMEKTKSTMRT</sequence>
<dbReference type="SUPFAM" id="SSF50978">
    <property type="entry name" value="WD40 repeat-like"/>
    <property type="match status" value="1"/>
</dbReference>
<gene>
    <name evidence="2" type="ORF">PACLA_8A078112</name>
</gene>
<keyword evidence="1" id="KW-0677">Repeat</keyword>
<evidence type="ECO:0000313" key="2">
    <source>
        <dbReference type="EMBL" id="CAB4012506.1"/>
    </source>
</evidence>
<accession>A0A7D9ISS9</accession>
<dbReference type="AlphaFoldDB" id="A0A7D9ISS9"/>
<proteinExistence type="predicted"/>